<keyword evidence="2" id="KW-0863">Zinc-finger</keyword>
<dbReference type="Gene3D" id="2.20.25.10">
    <property type="match status" value="1"/>
</dbReference>
<dbReference type="GO" id="GO:0005634">
    <property type="term" value="C:nucleus"/>
    <property type="evidence" value="ECO:0007669"/>
    <property type="project" value="TreeGrafter"/>
</dbReference>
<accession>A0A6C0I8L7</accession>
<dbReference type="InterPro" id="IPR001222">
    <property type="entry name" value="Znf_TFIIS"/>
</dbReference>
<organism evidence="5">
    <name type="scientific">viral metagenome</name>
    <dbReference type="NCBI Taxonomy" id="1070528"/>
    <lineage>
        <taxon>unclassified sequences</taxon>
        <taxon>metagenomes</taxon>
        <taxon>organismal metagenomes</taxon>
    </lineage>
</organism>
<proteinExistence type="predicted"/>
<sequence length="173" mass="20677">MANIRDHCRTKIKEVFDRLDKPDKFVKFDELIEKSIYNYTIKEAKVKGIERRWESTQFKFLYKVQYLKVMGNINYNKNAEYVLGKLENGHFDPEKIVSMDPTLLYPELWEELIVNNKKKMAMLSKKQEQTTSMFTCGKCKSRNCTYFQMQTRSADEPMTTFVTCLNCEKRWKC</sequence>
<evidence type="ECO:0000256" key="1">
    <source>
        <dbReference type="ARBA" id="ARBA00022723"/>
    </source>
</evidence>
<keyword evidence="3" id="KW-0862">Zinc</keyword>
<keyword evidence="1" id="KW-0479">Metal-binding</keyword>
<name>A0A6C0I8L7_9ZZZZ</name>
<protein>
    <recommendedName>
        <fullName evidence="4">TFIIS-type domain-containing protein</fullName>
    </recommendedName>
</protein>
<evidence type="ECO:0000259" key="4">
    <source>
        <dbReference type="PROSITE" id="PS51133"/>
    </source>
</evidence>
<dbReference type="PROSITE" id="PS00466">
    <property type="entry name" value="ZF_TFIIS_1"/>
    <property type="match status" value="1"/>
</dbReference>
<dbReference type="GO" id="GO:0003676">
    <property type="term" value="F:nucleic acid binding"/>
    <property type="evidence" value="ECO:0007669"/>
    <property type="project" value="InterPro"/>
</dbReference>
<dbReference type="GO" id="GO:0006351">
    <property type="term" value="P:DNA-templated transcription"/>
    <property type="evidence" value="ECO:0007669"/>
    <property type="project" value="InterPro"/>
</dbReference>
<reference evidence="5" key="1">
    <citation type="journal article" date="2020" name="Nature">
        <title>Giant virus diversity and host interactions through global metagenomics.</title>
        <authorList>
            <person name="Schulz F."/>
            <person name="Roux S."/>
            <person name="Paez-Espino D."/>
            <person name="Jungbluth S."/>
            <person name="Walsh D.A."/>
            <person name="Denef V.J."/>
            <person name="McMahon K.D."/>
            <person name="Konstantinidis K.T."/>
            <person name="Eloe-Fadrosh E.A."/>
            <person name="Kyrpides N.C."/>
            <person name="Woyke T."/>
        </authorList>
    </citation>
    <scope>NUCLEOTIDE SEQUENCE</scope>
    <source>
        <strain evidence="5">GVMAG-M-3300023184-53</strain>
    </source>
</reference>
<dbReference type="PANTHER" id="PTHR11477">
    <property type="entry name" value="TRANSCRIPTION FACTOR S-II ZINC FINGER DOMAIN-CONTAINING PROTEIN"/>
    <property type="match status" value="1"/>
</dbReference>
<evidence type="ECO:0000256" key="3">
    <source>
        <dbReference type="ARBA" id="ARBA00022833"/>
    </source>
</evidence>
<evidence type="ECO:0000256" key="2">
    <source>
        <dbReference type="ARBA" id="ARBA00022771"/>
    </source>
</evidence>
<dbReference type="GO" id="GO:0008270">
    <property type="term" value="F:zinc ion binding"/>
    <property type="evidence" value="ECO:0007669"/>
    <property type="project" value="UniProtKB-KW"/>
</dbReference>
<dbReference type="SMART" id="SM00440">
    <property type="entry name" value="ZnF_C2C2"/>
    <property type="match status" value="1"/>
</dbReference>
<dbReference type="EMBL" id="MN740136">
    <property type="protein sequence ID" value="QHT89152.1"/>
    <property type="molecule type" value="Genomic_DNA"/>
</dbReference>
<evidence type="ECO:0000313" key="5">
    <source>
        <dbReference type="EMBL" id="QHT89152.1"/>
    </source>
</evidence>
<dbReference type="PROSITE" id="PS51133">
    <property type="entry name" value="ZF_TFIIS_2"/>
    <property type="match status" value="1"/>
</dbReference>
<dbReference type="SUPFAM" id="SSF57783">
    <property type="entry name" value="Zinc beta-ribbon"/>
    <property type="match status" value="1"/>
</dbReference>
<dbReference type="PANTHER" id="PTHR11477:SF0">
    <property type="entry name" value="IP08861P-RELATED"/>
    <property type="match status" value="1"/>
</dbReference>
<dbReference type="AlphaFoldDB" id="A0A6C0I8L7"/>
<feature type="domain" description="TFIIS-type" evidence="4">
    <location>
        <begin position="132"/>
        <end position="172"/>
    </location>
</feature>
<dbReference type="CDD" id="cd13749">
    <property type="entry name" value="Zn-ribbon_TFIIS"/>
    <property type="match status" value="1"/>
</dbReference>
<dbReference type="Pfam" id="PF01096">
    <property type="entry name" value="Zn_ribbon_TFIIS"/>
    <property type="match status" value="1"/>
</dbReference>